<evidence type="ECO:0000313" key="2">
    <source>
        <dbReference type="Proteomes" id="UP000078540"/>
    </source>
</evidence>
<organism evidence="1 2">
    <name type="scientific">Atta colombica</name>
    <dbReference type="NCBI Taxonomy" id="520822"/>
    <lineage>
        <taxon>Eukaryota</taxon>
        <taxon>Metazoa</taxon>
        <taxon>Ecdysozoa</taxon>
        <taxon>Arthropoda</taxon>
        <taxon>Hexapoda</taxon>
        <taxon>Insecta</taxon>
        <taxon>Pterygota</taxon>
        <taxon>Neoptera</taxon>
        <taxon>Endopterygota</taxon>
        <taxon>Hymenoptera</taxon>
        <taxon>Apocrita</taxon>
        <taxon>Aculeata</taxon>
        <taxon>Formicoidea</taxon>
        <taxon>Formicidae</taxon>
        <taxon>Myrmicinae</taxon>
        <taxon>Atta</taxon>
    </lineage>
</organism>
<dbReference type="EMBL" id="KQ976725">
    <property type="protein sequence ID" value="KYM76552.1"/>
    <property type="molecule type" value="Genomic_DNA"/>
</dbReference>
<sequence>ITRAKCLKAASSYIVLGLICAPPHTHTHTQKAHPLGTAVLSSSSNESTVGREADMLLGERSMGLVAPPFTPVADARLSIIIELCTINRSSHPAGRKLGYTMSCRSKNISAVSQQKHVSKTYRRLVGNFGGDIIINTKQHLTYAATCSRCYRIQCLCNGYYNCSTITWTFRITLTFESKVPREIQTGSRLIVNVCILMMFVALKASERSTLTRPCCISPRHRIDSY</sequence>
<evidence type="ECO:0000313" key="1">
    <source>
        <dbReference type="EMBL" id="KYM76552.1"/>
    </source>
</evidence>
<gene>
    <name evidence="1" type="ORF">ALC53_12995</name>
</gene>
<protein>
    <submittedName>
        <fullName evidence="1">Uncharacterized protein</fullName>
    </submittedName>
</protein>
<proteinExistence type="predicted"/>
<reference evidence="1 2" key="1">
    <citation type="submission" date="2015-09" db="EMBL/GenBank/DDBJ databases">
        <title>Atta colombica WGS genome.</title>
        <authorList>
            <person name="Nygaard S."/>
            <person name="Hu H."/>
            <person name="Boomsma J."/>
            <person name="Zhang G."/>
        </authorList>
    </citation>
    <scope>NUCLEOTIDE SEQUENCE [LARGE SCALE GENOMIC DNA]</scope>
    <source>
        <strain evidence="1">Treedump-2</strain>
        <tissue evidence="1">Whole body</tissue>
    </source>
</reference>
<name>A0A195AWX1_9HYME</name>
<feature type="non-terminal residue" evidence="1">
    <location>
        <position position="1"/>
    </location>
</feature>
<accession>A0A195AWX1</accession>
<dbReference type="Proteomes" id="UP000078540">
    <property type="component" value="Unassembled WGS sequence"/>
</dbReference>
<keyword evidence="2" id="KW-1185">Reference proteome</keyword>
<dbReference type="AlphaFoldDB" id="A0A195AWX1"/>